<evidence type="ECO:0000256" key="2">
    <source>
        <dbReference type="SAM" id="SignalP"/>
    </source>
</evidence>
<evidence type="ECO:0000313" key="4">
    <source>
        <dbReference type="Proteomes" id="UP001516464"/>
    </source>
</evidence>
<name>A0ABQ7HYL6_9MICR</name>
<feature type="chain" id="PRO_5046501066" evidence="2">
    <location>
        <begin position="20"/>
        <end position="414"/>
    </location>
</feature>
<evidence type="ECO:0000313" key="3">
    <source>
        <dbReference type="EMBL" id="KAF7683261.1"/>
    </source>
</evidence>
<feature type="compositionally biased region" description="Polar residues" evidence="1">
    <location>
        <begin position="373"/>
        <end position="388"/>
    </location>
</feature>
<proteinExistence type="predicted"/>
<dbReference type="EMBL" id="SBIQ01000108">
    <property type="protein sequence ID" value="KAF7683261.1"/>
    <property type="molecule type" value="Genomic_DNA"/>
</dbReference>
<reference evidence="3 4" key="1">
    <citation type="submission" date="2019-01" db="EMBL/GenBank/DDBJ databases">
        <title>Genomes sequencing and comparative genomics of infectious freshwater microsporidia, Cucumispora dikerogammari and Thelohania contejeani.</title>
        <authorList>
            <person name="Cormier A."/>
            <person name="Giraud I."/>
            <person name="Wattier R."/>
            <person name="Teixeira M."/>
            <person name="Grandjean F."/>
            <person name="Rigaud T."/>
            <person name="Cordaux R."/>
        </authorList>
    </citation>
    <scope>NUCLEOTIDE SEQUENCE [LARGE SCALE GENOMIC DNA]</scope>
    <source>
        <strain evidence="3">T1</strain>
        <tissue evidence="3">Spores</tissue>
    </source>
</reference>
<accession>A0ABQ7HYL6</accession>
<sequence>MLQTFLIALGYVFTKGSDAYEDMLVVKDHQPHDYPDKLIDIKDMLNSRCELCVNKNYTFFDNFIARICIVTDNLRKKSNKCFLGNRDVPYLQDVISSLSEGIIDTRALLWFYRRFHEYILDSKNGGIDKNYLDIHFSDKLDILCPEEIGKILSKCINDDILRPVFYDFIKKLKSEINEAKNKFTPQIKKHLIEKLRCDKNGRINIDNYILNYELYVYAAQKLLEFFEKKIAIAVENDDKMKNFDVLFLRYALESNPSVIYTDVEIYDKVSEKSLVNQNLENNASKKQEEEEENGHNEEEEDGDNEEEGDEDNEEEEDGDNEEEENGHNEEERKNANGCSSMNQQGEEHNLMSPQIRSGPTSIPSERPSVLDPQYSNLGASLGNHSLESNQRRYPIPSAIAPTNNVPYDTTDIQN</sequence>
<feature type="region of interest" description="Disordered" evidence="1">
    <location>
        <begin position="277"/>
        <end position="414"/>
    </location>
</feature>
<feature type="signal peptide" evidence="2">
    <location>
        <begin position="1"/>
        <end position="19"/>
    </location>
</feature>
<feature type="compositionally biased region" description="Basic and acidic residues" evidence="1">
    <location>
        <begin position="325"/>
        <end position="334"/>
    </location>
</feature>
<organism evidence="3 4">
    <name type="scientific">Astathelohania contejeani</name>
    <dbReference type="NCBI Taxonomy" id="164912"/>
    <lineage>
        <taxon>Eukaryota</taxon>
        <taxon>Fungi</taxon>
        <taxon>Fungi incertae sedis</taxon>
        <taxon>Microsporidia</taxon>
        <taxon>Astathelohaniidae</taxon>
        <taxon>Astathelohania</taxon>
    </lineage>
</organism>
<protein>
    <submittedName>
        <fullName evidence="3">Uncharacterized protein</fullName>
    </submittedName>
</protein>
<gene>
    <name evidence="3" type="ORF">TCON_1526</name>
</gene>
<feature type="compositionally biased region" description="Polar residues" evidence="1">
    <location>
        <begin position="351"/>
        <end position="363"/>
    </location>
</feature>
<feature type="compositionally biased region" description="Basic and acidic residues" evidence="1">
    <location>
        <begin position="283"/>
        <end position="296"/>
    </location>
</feature>
<comment type="caution">
    <text evidence="3">The sequence shown here is derived from an EMBL/GenBank/DDBJ whole genome shotgun (WGS) entry which is preliminary data.</text>
</comment>
<feature type="compositionally biased region" description="Acidic residues" evidence="1">
    <location>
        <begin position="297"/>
        <end position="324"/>
    </location>
</feature>
<keyword evidence="4" id="KW-1185">Reference proteome</keyword>
<feature type="compositionally biased region" description="Polar residues" evidence="1">
    <location>
        <begin position="400"/>
        <end position="414"/>
    </location>
</feature>
<dbReference type="Proteomes" id="UP001516464">
    <property type="component" value="Unassembled WGS sequence"/>
</dbReference>
<evidence type="ECO:0000256" key="1">
    <source>
        <dbReference type="SAM" id="MobiDB-lite"/>
    </source>
</evidence>
<keyword evidence="2" id="KW-0732">Signal</keyword>